<evidence type="ECO:0008006" key="3">
    <source>
        <dbReference type="Google" id="ProtNLM"/>
    </source>
</evidence>
<reference evidence="2" key="1">
    <citation type="submission" date="2019-10" db="EMBL/GenBank/DDBJ databases">
        <title>Lacipirellula parvula gen. nov., sp. nov., representing a lineage of planctomycetes widespread in freshwater anoxic habitats, and description of the family Lacipirellulaceae.</title>
        <authorList>
            <person name="Dedysh S.N."/>
            <person name="Kulichevskaya I.S."/>
            <person name="Beletsky A.V."/>
            <person name="Rakitin A.L."/>
            <person name="Mardanov A.V."/>
            <person name="Ivanova A.A."/>
            <person name="Saltykova V.X."/>
            <person name="Rijpstra W.I.C."/>
            <person name="Sinninghe Damste J.S."/>
            <person name="Ravin N.V."/>
        </authorList>
    </citation>
    <scope>NUCLEOTIDE SEQUENCE [LARGE SCALE GENOMIC DNA]</scope>
    <source>
        <strain evidence="2">PX69</strain>
    </source>
</reference>
<sequence length="99" mass="10970">MWFRAAPCPASECRMIADHLIEILRCPQDRSRLHLADADLVMRLNRAVAAGQLKNTAGEAFEKPLDGGLIREAGDLLYPIIDEIPVMLPDEAVDLRAFA</sequence>
<protein>
    <recommendedName>
        <fullName evidence="3">Trm112 family protein</fullName>
    </recommendedName>
</protein>
<dbReference type="Proteomes" id="UP000326837">
    <property type="component" value="Chromosome"/>
</dbReference>
<dbReference type="Gene3D" id="2.20.25.10">
    <property type="match status" value="1"/>
</dbReference>
<evidence type="ECO:0000313" key="2">
    <source>
        <dbReference type="Proteomes" id="UP000326837"/>
    </source>
</evidence>
<keyword evidence="2" id="KW-1185">Reference proteome</keyword>
<dbReference type="KEGG" id="lpav:PLANPX_4092"/>
<dbReference type="AlphaFoldDB" id="A0A5K7XCC9"/>
<name>A0A5K7XCC9_9BACT</name>
<organism evidence="1 2">
    <name type="scientific">Lacipirellula parvula</name>
    <dbReference type="NCBI Taxonomy" id="2650471"/>
    <lineage>
        <taxon>Bacteria</taxon>
        <taxon>Pseudomonadati</taxon>
        <taxon>Planctomycetota</taxon>
        <taxon>Planctomycetia</taxon>
        <taxon>Pirellulales</taxon>
        <taxon>Lacipirellulaceae</taxon>
        <taxon>Lacipirellula</taxon>
    </lineage>
</organism>
<dbReference type="SUPFAM" id="SSF158997">
    <property type="entry name" value="Trm112p-like"/>
    <property type="match status" value="1"/>
</dbReference>
<proteinExistence type="predicted"/>
<accession>A0A5K7XCC9</accession>
<dbReference type="EMBL" id="AP021861">
    <property type="protein sequence ID" value="BBO34480.1"/>
    <property type="molecule type" value="Genomic_DNA"/>
</dbReference>
<evidence type="ECO:0000313" key="1">
    <source>
        <dbReference type="EMBL" id="BBO34480.1"/>
    </source>
</evidence>
<gene>
    <name evidence="1" type="ORF">PLANPX_4092</name>
</gene>